<organism evidence="1 2">
    <name type="scientific">Hypocrea jecorina (strain ATCC 56765 / BCRC 32924 / NRRL 11460 / Rut C-30)</name>
    <name type="common">Trichoderma reesei</name>
    <dbReference type="NCBI Taxonomy" id="1344414"/>
    <lineage>
        <taxon>Eukaryota</taxon>
        <taxon>Fungi</taxon>
        <taxon>Dikarya</taxon>
        <taxon>Ascomycota</taxon>
        <taxon>Pezizomycotina</taxon>
        <taxon>Sordariomycetes</taxon>
        <taxon>Hypocreomycetidae</taxon>
        <taxon>Hypocreales</taxon>
        <taxon>Hypocreaceae</taxon>
        <taxon>Trichoderma</taxon>
    </lineage>
</organism>
<reference evidence="2" key="1">
    <citation type="journal article" date="2013" name="Ind. Biotechnol.">
        <title>Comparative genomics analysis of Trichoderma reesei strains.</title>
        <authorList>
            <person name="Koike H."/>
            <person name="Aerts A."/>
            <person name="LaButti K."/>
            <person name="Grigoriev I.V."/>
            <person name="Baker S.E."/>
        </authorList>
    </citation>
    <scope>NUCLEOTIDE SEQUENCE [LARGE SCALE GENOMIC DNA]</scope>
    <source>
        <strain evidence="2">ATCC 56765 / BCRC 32924 / NRRL 11460 / Rut C-30</strain>
    </source>
</reference>
<dbReference type="Proteomes" id="UP000024376">
    <property type="component" value="Unassembled WGS sequence"/>
</dbReference>
<evidence type="ECO:0000313" key="1">
    <source>
        <dbReference type="EMBL" id="ETS03253.1"/>
    </source>
</evidence>
<dbReference type="KEGG" id="trr:M419DRAFT_7202"/>
<sequence length="56" mass="5664">MSLSTANDIVNAVGAEQPSSEVLGPVLADAMVEGSSTLASNRLEQASVEMEVEDGG</sequence>
<dbReference type="HOGENOM" id="CLU_3015896_0_0_1"/>
<dbReference type="EMBL" id="KI911143">
    <property type="protein sequence ID" value="ETS03253.1"/>
    <property type="molecule type" value="Genomic_DNA"/>
</dbReference>
<accession>A0A024SDU6</accession>
<dbReference type="AlphaFoldDB" id="A0A024SDU6"/>
<gene>
    <name evidence="1" type="ORF">M419DRAFT_7202</name>
</gene>
<name>A0A024SDU6_HYPJR</name>
<evidence type="ECO:0000313" key="2">
    <source>
        <dbReference type="Proteomes" id="UP000024376"/>
    </source>
</evidence>
<proteinExistence type="predicted"/>
<protein>
    <submittedName>
        <fullName evidence="1">Uncharacterized protein</fullName>
    </submittedName>
</protein>